<dbReference type="PANTHER" id="PTHR34039">
    <property type="entry name" value="UPF0102 PROTEIN YRAN"/>
    <property type="match status" value="1"/>
</dbReference>
<comment type="caution">
    <text evidence="3">The sequence shown here is derived from an EMBL/GenBank/DDBJ whole genome shotgun (WGS) entry which is preliminary data.</text>
</comment>
<keyword evidence="4" id="KW-1185">Reference proteome</keyword>
<dbReference type="InterPro" id="IPR011335">
    <property type="entry name" value="Restrct_endonuc-II-like"/>
</dbReference>
<evidence type="ECO:0000313" key="3">
    <source>
        <dbReference type="EMBL" id="MDT0605889.1"/>
    </source>
</evidence>
<evidence type="ECO:0000313" key="4">
    <source>
        <dbReference type="Proteomes" id="UP001255246"/>
    </source>
</evidence>
<organism evidence="3 4">
    <name type="scientific">Croceitalea rosinachiae</name>
    <dbReference type="NCBI Taxonomy" id="3075596"/>
    <lineage>
        <taxon>Bacteria</taxon>
        <taxon>Pseudomonadati</taxon>
        <taxon>Bacteroidota</taxon>
        <taxon>Flavobacteriia</taxon>
        <taxon>Flavobacteriales</taxon>
        <taxon>Flavobacteriaceae</taxon>
        <taxon>Croceitalea</taxon>
    </lineage>
</organism>
<proteinExistence type="inferred from homology"/>
<dbReference type="CDD" id="cd20736">
    <property type="entry name" value="PoNe_Nuclease"/>
    <property type="match status" value="1"/>
</dbReference>
<dbReference type="HAMAP" id="MF_00048">
    <property type="entry name" value="UPF0102"/>
    <property type="match status" value="1"/>
</dbReference>
<dbReference type="EMBL" id="JAVRHR010000001">
    <property type="protein sequence ID" value="MDT0605889.1"/>
    <property type="molecule type" value="Genomic_DNA"/>
</dbReference>
<dbReference type="PANTHER" id="PTHR34039:SF1">
    <property type="entry name" value="UPF0102 PROTEIN YRAN"/>
    <property type="match status" value="1"/>
</dbReference>
<dbReference type="InterPro" id="IPR011856">
    <property type="entry name" value="tRNA_endonuc-like_dom_sf"/>
</dbReference>
<dbReference type="Proteomes" id="UP001255246">
    <property type="component" value="Unassembled WGS sequence"/>
</dbReference>
<sequence>MGKHNEFGKLGEQKAADFLIKNGYEIKYKNYRYLKGEIDIIVQKKDTLAIVEVKSRSSNFLEKIAETVNLKKIKLLVATADHYVTTHDLDVEVRFDIITILKKGKQFELEHLENAFYHF</sequence>
<dbReference type="Gene3D" id="3.40.1350.10">
    <property type="match status" value="1"/>
</dbReference>
<gene>
    <name evidence="3" type="ORF">RM706_02555</name>
</gene>
<dbReference type="SUPFAM" id="SSF52980">
    <property type="entry name" value="Restriction endonuclease-like"/>
    <property type="match status" value="1"/>
</dbReference>
<comment type="similarity">
    <text evidence="1 2">Belongs to the UPF0102 family.</text>
</comment>
<evidence type="ECO:0000256" key="1">
    <source>
        <dbReference type="ARBA" id="ARBA00006738"/>
    </source>
</evidence>
<protein>
    <recommendedName>
        <fullName evidence="2">UPF0102 protein RM706_02555</fullName>
    </recommendedName>
</protein>
<accession>A0ABU3A6T6</accession>
<evidence type="ECO:0000256" key="2">
    <source>
        <dbReference type="HAMAP-Rule" id="MF_00048"/>
    </source>
</evidence>
<dbReference type="Pfam" id="PF02021">
    <property type="entry name" value="UPF0102"/>
    <property type="match status" value="1"/>
</dbReference>
<reference evidence="3 4" key="1">
    <citation type="submission" date="2023-09" db="EMBL/GenBank/DDBJ databases">
        <authorList>
            <person name="Rey-Velasco X."/>
        </authorList>
    </citation>
    <scope>NUCLEOTIDE SEQUENCE [LARGE SCALE GENOMIC DNA]</scope>
    <source>
        <strain evidence="3 4">F388</strain>
    </source>
</reference>
<name>A0ABU3A6T6_9FLAO</name>
<dbReference type="RefSeq" id="WP_311349454.1">
    <property type="nucleotide sequence ID" value="NZ_JAVRHR010000001.1"/>
</dbReference>
<dbReference type="InterPro" id="IPR003509">
    <property type="entry name" value="UPF0102_YraN-like"/>
</dbReference>